<dbReference type="GO" id="GO:0003729">
    <property type="term" value="F:mRNA binding"/>
    <property type="evidence" value="ECO:0007669"/>
    <property type="project" value="InterPro"/>
</dbReference>
<evidence type="ECO:0000313" key="2">
    <source>
        <dbReference type="Proteomes" id="UP000076842"/>
    </source>
</evidence>
<evidence type="ECO:0000313" key="1">
    <source>
        <dbReference type="EMBL" id="KZT52312.1"/>
    </source>
</evidence>
<gene>
    <name evidence="1" type="ORF">CALCODRAFT_421442</name>
</gene>
<dbReference type="OrthoDB" id="2922289at2759"/>
<dbReference type="InParanoid" id="A0A165D8Y5"/>
<feature type="non-terminal residue" evidence="1">
    <location>
        <position position="74"/>
    </location>
</feature>
<reference evidence="1 2" key="1">
    <citation type="journal article" date="2016" name="Mol. Biol. Evol.">
        <title>Comparative Genomics of Early-Diverging Mushroom-Forming Fungi Provides Insights into the Origins of Lignocellulose Decay Capabilities.</title>
        <authorList>
            <person name="Nagy L.G."/>
            <person name="Riley R."/>
            <person name="Tritt A."/>
            <person name="Adam C."/>
            <person name="Daum C."/>
            <person name="Floudas D."/>
            <person name="Sun H."/>
            <person name="Yadav J.S."/>
            <person name="Pangilinan J."/>
            <person name="Larsson K.H."/>
            <person name="Matsuura K."/>
            <person name="Barry K."/>
            <person name="Labutti K."/>
            <person name="Kuo R."/>
            <person name="Ohm R.A."/>
            <person name="Bhattacharya S.S."/>
            <person name="Shirouzu T."/>
            <person name="Yoshinaga Y."/>
            <person name="Martin F.M."/>
            <person name="Grigoriev I.V."/>
            <person name="Hibbett D.S."/>
        </authorList>
    </citation>
    <scope>NUCLEOTIDE SEQUENCE [LARGE SCALE GENOMIC DNA]</scope>
    <source>
        <strain evidence="1 2">HHB12733</strain>
    </source>
</reference>
<proteinExistence type="predicted"/>
<dbReference type="InterPro" id="IPR012933">
    <property type="entry name" value="HicA_mRNA_interferase"/>
</dbReference>
<dbReference type="EMBL" id="KV424070">
    <property type="protein sequence ID" value="KZT52312.1"/>
    <property type="molecule type" value="Genomic_DNA"/>
</dbReference>
<accession>A0A165D8Y5</accession>
<dbReference type="Proteomes" id="UP000076842">
    <property type="component" value="Unassembled WGS sequence"/>
</dbReference>
<name>A0A165D8Y5_9BASI</name>
<keyword evidence="2" id="KW-1185">Reference proteome</keyword>
<evidence type="ECO:0008006" key="3">
    <source>
        <dbReference type="Google" id="ProtNLM"/>
    </source>
</evidence>
<sequence>IKWSELENAMRASGFDVVPIAGTAVRFRPRDERDRPVVLYRPHPGKELSPLKVKEVARVLGRKYGWTADTFAEG</sequence>
<dbReference type="Pfam" id="PF07927">
    <property type="entry name" value="HicA_toxin"/>
    <property type="match status" value="1"/>
</dbReference>
<feature type="non-terminal residue" evidence="1">
    <location>
        <position position="1"/>
    </location>
</feature>
<organism evidence="1 2">
    <name type="scientific">Calocera cornea HHB12733</name>
    <dbReference type="NCBI Taxonomy" id="1353952"/>
    <lineage>
        <taxon>Eukaryota</taxon>
        <taxon>Fungi</taxon>
        <taxon>Dikarya</taxon>
        <taxon>Basidiomycota</taxon>
        <taxon>Agaricomycotina</taxon>
        <taxon>Dacrymycetes</taxon>
        <taxon>Dacrymycetales</taxon>
        <taxon>Dacrymycetaceae</taxon>
        <taxon>Calocera</taxon>
    </lineage>
</organism>
<dbReference type="AlphaFoldDB" id="A0A165D8Y5"/>
<protein>
    <recommendedName>
        <fullName evidence="3">Type II toxin-antitoxin system HicA family toxin</fullName>
    </recommendedName>
</protein>